<dbReference type="GO" id="GO:0004190">
    <property type="term" value="F:aspartic-type endopeptidase activity"/>
    <property type="evidence" value="ECO:0007669"/>
    <property type="project" value="UniProtKB-EC"/>
</dbReference>
<dbReference type="Proteomes" id="UP001271249">
    <property type="component" value="Unassembled WGS sequence"/>
</dbReference>
<keyword evidence="2" id="KW-1185">Reference proteome</keyword>
<protein>
    <submittedName>
        <fullName evidence="1">Omptin family outer membrane protease</fullName>
        <ecNumber evidence="1">3.4.23.49</ecNumber>
    </submittedName>
</protein>
<evidence type="ECO:0000313" key="1">
    <source>
        <dbReference type="EMBL" id="MDX8495508.1"/>
    </source>
</evidence>
<proteinExistence type="predicted"/>
<organism evidence="1 2">
    <name type="scientific">Mesorhizobium captivum</name>
    <dbReference type="NCBI Taxonomy" id="3072319"/>
    <lineage>
        <taxon>Bacteria</taxon>
        <taxon>Pseudomonadati</taxon>
        <taxon>Pseudomonadota</taxon>
        <taxon>Alphaproteobacteria</taxon>
        <taxon>Hyphomicrobiales</taxon>
        <taxon>Phyllobacteriaceae</taxon>
        <taxon>Mesorhizobium</taxon>
    </lineage>
</organism>
<gene>
    <name evidence="1" type="ORF">RFN29_28530</name>
</gene>
<evidence type="ECO:0000313" key="2">
    <source>
        <dbReference type="Proteomes" id="UP001271249"/>
    </source>
</evidence>
<reference evidence="1 2" key="1">
    <citation type="submission" date="2023-08" db="EMBL/GenBank/DDBJ databases">
        <title>Implementing the SeqCode for naming new Mesorhizobium species isolated from Vachellia karroo root nodules.</title>
        <authorList>
            <person name="Van Lill M."/>
        </authorList>
    </citation>
    <scope>NUCLEOTIDE SEQUENCE [LARGE SCALE GENOMIC DNA]</scope>
    <source>
        <strain evidence="1 2">VK22B</strain>
    </source>
</reference>
<dbReference type="InterPro" id="IPR000036">
    <property type="entry name" value="Peptidase_A26_omptin"/>
</dbReference>
<dbReference type="RefSeq" id="WP_320229271.1">
    <property type="nucleotide sequence ID" value="NZ_JAVIJC010000040.1"/>
</dbReference>
<dbReference type="GO" id="GO:0006508">
    <property type="term" value="P:proteolysis"/>
    <property type="evidence" value="ECO:0007669"/>
    <property type="project" value="UniProtKB-KW"/>
</dbReference>
<dbReference type="Pfam" id="PF01278">
    <property type="entry name" value="Omptin"/>
    <property type="match status" value="1"/>
</dbReference>
<dbReference type="InterPro" id="IPR053724">
    <property type="entry name" value="OMP_A26_sf"/>
</dbReference>
<keyword evidence="1" id="KW-0645">Protease</keyword>
<sequence length="353" mass="38443">MMILLPGDQLCSRFNLANFWMSATKPKINTKENLVMRRVVFTCVVLCGLSAGAAAADGPVFADPAVRADAVPPVFSFEGGLRYWYSSGEASKELYNADVAGMVSRLTYNDLGALSSEVFLNATHNPTGIFVKGFLSAGGIPKGSLTDEDFVNPSLSMKSYSSTLSDQHSGRITYFTADLGYNFWNTPRYRLGAYVGYNFWNESYHAIHCAQQAANPGICVPAITNNMGVISQDNDWHSLRLGLAGQTQLTERLSLSGDVAVLFTQLDGKDQHHLRPDINPIPEDGNGNGVQIEAMLNYKVTDLFNIGVGGRYWRAAAAGAAHFEETPGGGSPQIQRWEVERYGVFGQASIKFN</sequence>
<dbReference type="EC" id="3.4.23.49" evidence="1"/>
<dbReference type="InterPro" id="IPR020080">
    <property type="entry name" value="OM_adhesin/peptidase_omptin"/>
</dbReference>
<keyword evidence="1" id="KW-0378">Hydrolase</keyword>
<dbReference type="EMBL" id="JAVIJC010000040">
    <property type="protein sequence ID" value="MDX8495508.1"/>
    <property type="molecule type" value="Genomic_DNA"/>
</dbReference>
<comment type="caution">
    <text evidence="1">The sequence shown here is derived from an EMBL/GenBank/DDBJ whole genome shotgun (WGS) entry which is preliminary data.</text>
</comment>
<dbReference type="Gene3D" id="2.40.128.90">
    <property type="entry name" value="OMPT-like"/>
    <property type="match status" value="1"/>
</dbReference>
<dbReference type="SUPFAM" id="SSF69917">
    <property type="entry name" value="OMPT-like"/>
    <property type="match status" value="1"/>
</dbReference>
<name>A0ABU4Z8B2_9HYPH</name>
<accession>A0ABU4Z8B2</accession>